<dbReference type="InterPro" id="IPR009832">
    <property type="entry name" value="DUF1397"/>
</dbReference>
<feature type="chain" id="PRO_5013186208" description="DUF19 domain-containing protein" evidence="1">
    <location>
        <begin position="20"/>
        <end position="222"/>
    </location>
</feature>
<evidence type="ECO:0000313" key="2">
    <source>
        <dbReference type="EMBL" id="JAV96090.1"/>
    </source>
</evidence>
<dbReference type="AlphaFoldDB" id="A0A1Y1NGS4"/>
<evidence type="ECO:0008006" key="3">
    <source>
        <dbReference type="Google" id="ProtNLM"/>
    </source>
</evidence>
<protein>
    <recommendedName>
        <fullName evidence="3">DUF19 domain-containing protein</fullName>
    </recommendedName>
</protein>
<sequence>MKSIALAIFLLLGIVNVKGDEGDTTTIWEDLLENKCKKAGIADPLMGFYETLSSTLDCLEVQNMTSHYAEFGPTEAVCEGFPKNVRGCFKVAVDNVAKCLETEEKYLPNFIFEALDNFIDLICVDKFVESLDKSSFTQCMKDISQSKFMETCKENRLLKSLPEKHIVIPQKSELCSDLKEFHDCFEDNLKQTCTGDNIAITLLNKLYKAISPSCNKEEETST</sequence>
<feature type="signal peptide" evidence="1">
    <location>
        <begin position="1"/>
        <end position="19"/>
    </location>
</feature>
<organism evidence="2">
    <name type="scientific">Photinus pyralis</name>
    <name type="common">Common eastern firefly</name>
    <name type="synonym">Lampyris pyralis</name>
    <dbReference type="NCBI Taxonomy" id="7054"/>
    <lineage>
        <taxon>Eukaryota</taxon>
        <taxon>Metazoa</taxon>
        <taxon>Ecdysozoa</taxon>
        <taxon>Arthropoda</taxon>
        <taxon>Hexapoda</taxon>
        <taxon>Insecta</taxon>
        <taxon>Pterygota</taxon>
        <taxon>Neoptera</taxon>
        <taxon>Endopterygota</taxon>
        <taxon>Coleoptera</taxon>
        <taxon>Polyphaga</taxon>
        <taxon>Elateriformia</taxon>
        <taxon>Elateroidea</taxon>
        <taxon>Lampyridae</taxon>
        <taxon>Lampyrinae</taxon>
        <taxon>Photinus</taxon>
    </lineage>
</organism>
<keyword evidence="1" id="KW-0732">Signal</keyword>
<accession>A0A1Y1NGS4</accession>
<evidence type="ECO:0000256" key="1">
    <source>
        <dbReference type="SAM" id="SignalP"/>
    </source>
</evidence>
<dbReference type="EMBL" id="GEZM01005564">
    <property type="protein sequence ID" value="JAV96090.1"/>
    <property type="molecule type" value="Transcribed_RNA"/>
</dbReference>
<proteinExistence type="predicted"/>
<reference evidence="2" key="1">
    <citation type="journal article" date="2016" name="Sci. Rep.">
        <title>Molecular characterization of firefly nuptial gifts: a multi-omics approach sheds light on postcopulatory sexual selection.</title>
        <authorList>
            <person name="Al-Wathiqui N."/>
            <person name="Fallon T.R."/>
            <person name="South A."/>
            <person name="Weng J.K."/>
            <person name="Lewis S.M."/>
        </authorList>
    </citation>
    <scope>NUCLEOTIDE SEQUENCE</scope>
</reference>
<name>A0A1Y1NGS4_PHOPY</name>
<dbReference type="Pfam" id="PF07165">
    <property type="entry name" value="DUF1397"/>
    <property type="match status" value="1"/>
</dbReference>